<organism evidence="1 2">
    <name type="scientific">Stylosanthes scabra</name>
    <dbReference type="NCBI Taxonomy" id="79078"/>
    <lineage>
        <taxon>Eukaryota</taxon>
        <taxon>Viridiplantae</taxon>
        <taxon>Streptophyta</taxon>
        <taxon>Embryophyta</taxon>
        <taxon>Tracheophyta</taxon>
        <taxon>Spermatophyta</taxon>
        <taxon>Magnoliopsida</taxon>
        <taxon>eudicotyledons</taxon>
        <taxon>Gunneridae</taxon>
        <taxon>Pentapetalae</taxon>
        <taxon>rosids</taxon>
        <taxon>fabids</taxon>
        <taxon>Fabales</taxon>
        <taxon>Fabaceae</taxon>
        <taxon>Papilionoideae</taxon>
        <taxon>50 kb inversion clade</taxon>
        <taxon>dalbergioids sensu lato</taxon>
        <taxon>Dalbergieae</taxon>
        <taxon>Pterocarpus clade</taxon>
        <taxon>Stylosanthes</taxon>
    </lineage>
</organism>
<gene>
    <name evidence="1" type="ORF">PIB30_045254</name>
</gene>
<evidence type="ECO:0000313" key="2">
    <source>
        <dbReference type="Proteomes" id="UP001341840"/>
    </source>
</evidence>
<dbReference type="Proteomes" id="UP001341840">
    <property type="component" value="Unassembled WGS sequence"/>
</dbReference>
<name>A0ABU6YII0_9FABA</name>
<proteinExistence type="predicted"/>
<comment type="caution">
    <text evidence="1">The sequence shown here is derived from an EMBL/GenBank/DDBJ whole genome shotgun (WGS) entry which is preliminary data.</text>
</comment>
<sequence>MVFEVFVKEFCSEVYSVESHLDRGDDSSTSLEDDKSKTMVGEILMELEESPVTLIYRNLNLVNITNPIINEIINRRLENVANHTPTFVRETAEIVSAIVASWLAKSTTFEVPSKAVRLEEKEEVRDFSGSSEETLYCINKNVVKGVPFVKDQAVIGESEAASSTMGAKTGVEVNDCAKDVLSDETLYRINDSVVDISRFTEQNGLVAEAGVRT</sequence>
<protein>
    <submittedName>
        <fullName evidence="1">Uncharacterized protein</fullName>
    </submittedName>
</protein>
<reference evidence="1 2" key="1">
    <citation type="journal article" date="2023" name="Plants (Basel)">
        <title>Bridging the Gap: Combining Genomics and Transcriptomics Approaches to Understand Stylosanthes scabra, an Orphan Legume from the Brazilian Caatinga.</title>
        <authorList>
            <person name="Ferreira-Neto J.R.C."/>
            <person name="da Silva M.D."/>
            <person name="Binneck E."/>
            <person name="de Melo N.F."/>
            <person name="da Silva R.H."/>
            <person name="de Melo A.L.T.M."/>
            <person name="Pandolfi V."/>
            <person name="Bustamante F.O."/>
            <person name="Brasileiro-Vidal A.C."/>
            <person name="Benko-Iseppon A.M."/>
        </authorList>
    </citation>
    <scope>NUCLEOTIDE SEQUENCE [LARGE SCALE GENOMIC DNA]</scope>
    <source>
        <tissue evidence="1">Leaves</tissue>
    </source>
</reference>
<dbReference type="EMBL" id="JASCZI010241930">
    <property type="protein sequence ID" value="MED6208463.1"/>
    <property type="molecule type" value="Genomic_DNA"/>
</dbReference>
<accession>A0ABU6YII0</accession>
<keyword evidence="2" id="KW-1185">Reference proteome</keyword>
<evidence type="ECO:0000313" key="1">
    <source>
        <dbReference type="EMBL" id="MED6208463.1"/>
    </source>
</evidence>